<evidence type="ECO:0000256" key="1">
    <source>
        <dbReference type="SAM" id="MobiDB-lite"/>
    </source>
</evidence>
<sequence>MIETDCRHHNYFSNRLIACNLKFYFGPSSAYRLDDLFEPEFFAQRYLSVEQQHYHRRITMGEMVDEYPELEATARVATTSANADSGCSAVDVEQTKCCSQQMNAAAANRYNPPSSVAPLAPLSANQVHSMIDDFFTMATDEKIQLVATSQYLSVDGRFGELSANEGCCDLAGGSSDGGACVECDEMSSTCSLVDASSQQTVSSSPQPLQLDQLTCCRRESSLTASSRRSDVGAEECGGACQLEPVTAVSSAGCPLSGAEEAASDCESTTASSTWKSAPNRELRASSGESSPVRTGKLLSSLRLVTESLARHSSSSSPVEAGIMIWQMKDPQQQQPPRNGRGNRRGVATAAADSAARAYAADCVGDWRTNRPKRKTATKVKVPEQQGEMPLWIGGLKRVDSLTNSVAKAKTAPASAATKPTKRDARAPRWSIGRQLCKRCCPSDCVDALKSVYKRLRKV</sequence>
<feature type="compositionally biased region" description="Polar residues" evidence="1">
    <location>
        <begin position="265"/>
        <end position="276"/>
    </location>
</feature>
<proteinExistence type="predicted"/>
<reference evidence="2 3" key="1">
    <citation type="submission" date="2024-03" db="EMBL/GenBank/DDBJ databases">
        <title>Adaptation during the transition from Ophiocordyceps entomopathogen to insect associate is accompanied by gene loss and intensified selection.</title>
        <authorList>
            <person name="Ward C.M."/>
            <person name="Onetto C.A."/>
            <person name="Borneman A.R."/>
        </authorList>
    </citation>
    <scope>NUCLEOTIDE SEQUENCE [LARGE SCALE GENOMIC DNA]</scope>
    <source>
        <strain evidence="2">AWRI1</strain>
        <tissue evidence="2">Single Adult Female</tissue>
    </source>
</reference>
<evidence type="ECO:0000313" key="3">
    <source>
        <dbReference type="Proteomes" id="UP001367676"/>
    </source>
</evidence>
<dbReference type="Proteomes" id="UP001367676">
    <property type="component" value="Unassembled WGS sequence"/>
</dbReference>
<keyword evidence="3" id="KW-1185">Reference proteome</keyword>
<gene>
    <name evidence="2" type="ORF">V9T40_007349</name>
</gene>
<evidence type="ECO:0000313" key="2">
    <source>
        <dbReference type="EMBL" id="KAK7605491.1"/>
    </source>
</evidence>
<dbReference type="AlphaFoldDB" id="A0AAN9TY94"/>
<name>A0AAN9TY94_9HEMI</name>
<comment type="caution">
    <text evidence="2">The sequence shown here is derived from an EMBL/GenBank/DDBJ whole genome shotgun (WGS) entry which is preliminary data.</text>
</comment>
<protein>
    <submittedName>
        <fullName evidence="2">Uncharacterized protein</fullName>
    </submittedName>
</protein>
<accession>A0AAN9TY94</accession>
<feature type="region of interest" description="Disordered" evidence="1">
    <location>
        <begin position="264"/>
        <end position="293"/>
    </location>
</feature>
<organism evidence="2 3">
    <name type="scientific">Parthenolecanium corni</name>
    <dbReference type="NCBI Taxonomy" id="536013"/>
    <lineage>
        <taxon>Eukaryota</taxon>
        <taxon>Metazoa</taxon>
        <taxon>Ecdysozoa</taxon>
        <taxon>Arthropoda</taxon>
        <taxon>Hexapoda</taxon>
        <taxon>Insecta</taxon>
        <taxon>Pterygota</taxon>
        <taxon>Neoptera</taxon>
        <taxon>Paraneoptera</taxon>
        <taxon>Hemiptera</taxon>
        <taxon>Sternorrhyncha</taxon>
        <taxon>Coccoidea</taxon>
        <taxon>Coccidae</taxon>
        <taxon>Parthenolecanium</taxon>
    </lineage>
</organism>
<dbReference type="EMBL" id="JBBCAQ010000002">
    <property type="protein sequence ID" value="KAK7605491.1"/>
    <property type="molecule type" value="Genomic_DNA"/>
</dbReference>